<feature type="region of interest" description="Disordered" evidence="1">
    <location>
        <begin position="49"/>
        <end position="95"/>
    </location>
</feature>
<protein>
    <submittedName>
        <fullName evidence="2">Uncharacterized protein</fullName>
    </submittedName>
</protein>
<evidence type="ECO:0000313" key="2">
    <source>
        <dbReference type="EMBL" id="GFR75737.1"/>
    </source>
</evidence>
<feature type="region of interest" description="Disordered" evidence="1">
    <location>
        <begin position="237"/>
        <end position="272"/>
    </location>
</feature>
<feature type="compositionally biased region" description="Polar residues" evidence="1">
    <location>
        <begin position="260"/>
        <end position="272"/>
    </location>
</feature>
<keyword evidence="3" id="KW-1185">Reference proteome</keyword>
<comment type="caution">
    <text evidence="2">The sequence shown here is derived from an EMBL/GenBank/DDBJ whole genome shotgun (WGS) entry which is preliminary data.</text>
</comment>
<dbReference type="Proteomes" id="UP000762676">
    <property type="component" value="Unassembled WGS sequence"/>
</dbReference>
<sequence>MPFKALFWGHKRNKQSSKRGVHFMAEHHNEGSEEPPDRDLALDQISHMKLHKQEAPSSRSQDRQHMSRHTRSSDPTENGTHNGDFIPPPLNRAATAPLPVTTDALAGTYRAVRRVRRSFSLGERLDASEIHLHDKRLKEITQLENYIHYLQQSPEDEDACHMSNRLCCAQVLKTLYLRHEQRYVNFLKHSKSPDSHPYHLQSDLTKQDGEPKATECGTCSTHLQDDLDIIPHVSYGTDGHAVTHDRRRRQSALKKPGLNPSDSSANFCRQTGSRLPVAPRRSGLRVSLCLTPQSASPQTPPQFDSHEGENLVDNQCSLDQVLGESSPVAVAKSVALSDQSRCSSDLSLTSFSTMAVFPGNYEIY</sequence>
<dbReference type="AlphaFoldDB" id="A0AAV4FQZ5"/>
<evidence type="ECO:0000256" key="1">
    <source>
        <dbReference type="SAM" id="MobiDB-lite"/>
    </source>
</evidence>
<gene>
    <name evidence="2" type="ORF">ElyMa_002195900</name>
</gene>
<name>A0AAV4FQZ5_9GAST</name>
<proteinExistence type="predicted"/>
<organism evidence="2 3">
    <name type="scientific">Elysia marginata</name>
    <dbReference type="NCBI Taxonomy" id="1093978"/>
    <lineage>
        <taxon>Eukaryota</taxon>
        <taxon>Metazoa</taxon>
        <taxon>Spiralia</taxon>
        <taxon>Lophotrochozoa</taxon>
        <taxon>Mollusca</taxon>
        <taxon>Gastropoda</taxon>
        <taxon>Heterobranchia</taxon>
        <taxon>Euthyneura</taxon>
        <taxon>Panpulmonata</taxon>
        <taxon>Sacoglossa</taxon>
        <taxon>Placobranchoidea</taxon>
        <taxon>Plakobranchidae</taxon>
        <taxon>Elysia</taxon>
    </lineage>
</organism>
<feature type="region of interest" description="Disordered" evidence="1">
    <location>
        <begin position="190"/>
        <end position="216"/>
    </location>
</feature>
<dbReference type="EMBL" id="BMAT01004554">
    <property type="protein sequence ID" value="GFR75737.1"/>
    <property type="molecule type" value="Genomic_DNA"/>
</dbReference>
<reference evidence="2 3" key="1">
    <citation type="journal article" date="2021" name="Elife">
        <title>Chloroplast acquisition without the gene transfer in kleptoplastic sea slugs, Plakobranchus ocellatus.</title>
        <authorList>
            <person name="Maeda T."/>
            <person name="Takahashi S."/>
            <person name="Yoshida T."/>
            <person name="Shimamura S."/>
            <person name="Takaki Y."/>
            <person name="Nagai Y."/>
            <person name="Toyoda A."/>
            <person name="Suzuki Y."/>
            <person name="Arimoto A."/>
            <person name="Ishii H."/>
            <person name="Satoh N."/>
            <person name="Nishiyama T."/>
            <person name="Hasebe M."/>
            <person name="Maruyama T."/>
            <person name="Minagawa J."/>
            <person name="Obokata J."/>
            <person name="Shigenobu S."/>
        </authorList>
    </citation>
    <scope>NUCLEOTIDE SEQUENCE [LARGE SCALE GENOMIC DNA]</scope>
</reference>
<accession>A0AAV4FQZ5</accession>
<evidence type="ECO:0000313" key="3">
    <source>
        <dbReference type="Proteomes" id="UP000762676"/>
    </source>
</evidence>